<proteinExistence type="predicted"/>
<dbReference type="KEGG" id="aaf:AURANDRAFT_67361"/>
<accession>F0YKW4</accession>
<dbReference type="OrthoDB" id="10683583at2759"/>
<sequence length="486" mass="54205">MTQILSFDEDSIMTSEIIAVIESRGALIEKLFDAYSTRAVSLWSRCMAKLEDMSKLCFFSTSDSHETFARVEILQLFYAMMSDSHLANGPAMEHLLTGLGLDYDDFYELRLRKLFAYYCTRADRLNVGPSATLSRAQAMQMLLDMGLLDSASVRPHVEIALASYGIYHRRLDLNGLVEVLKTIVTLFDTTKYSLDLCAALRKPVVPQILKNVVLKHARHECSPSLEVHEGHRQRADLGDKVDSGRAFPGDMCAYCHQHTRDTFKTDRIMGQSDQLIQNLSAALSRVSPRPLNEHTNKLLIALRPLVRSMPTLTGGAGDCSVRDPEQRWLPTPSLTTAIDPTPPLVNTVQPAIKAERIVNENAKSRQYQLAGRIEICGGAARAEAAGKSCWKPTREEGVSKSSRICGKQLLVKVRPDTKSQAVSPHCVRYPALPPLQGWGVKRSPRLKVVAHIDSPGGREHIRRMLFAQCQSSKRHADLSYVSKRPE</sequence>
<organism evidence="2">
    <name type="scientific">Aureococcus anophagefferens</name>
    <name type="common">Harmful bloom alga</name>
    <dbReference type="NCBI Taxonomy" id="44056"/>
    <lineage>
        <taxon>Eukaryota</taxon>
        <taxon>Sar</taxon>
        <taxon>Stramenopiles</taxon>
        <taxon>Ochrophyta</taxon>
        <taxon>Pelagophyceae</taxon>
        <taxon>Pelagomonadales</taxon>
        <taxon>Pelagomonadaceae</taxon>
        <taxon>Aureococcus</taxon>
    </lineage>
</organism>
<gene>
    <name evidence="1" type="ORF">AURANDRAFT_67361</name>
</gene>
<name>F0YKW4_AURAN</name>
<dbReference type="Proteomes" id="UP000002729">
    <property type="component" value="Unassembled WGS sequence"/>
</dbReference>
<reference evidence="1 2" key="1">
    <citation type="journal article" date="2011" name="Proc. Natl. Acad. Sci. U.S.A.">
        <title>Niche of harmful alga Aureococcus anophagefferens revealed through ecogenomics.</title>
        <authorList>
            <person name="Gobler C.J."/>
            <person name="Berry D.L."/>
            <person name="Dyhrman S.T."/>
            <person name="Wilhelm S.W."/>
            <person name="Salamov A."/>
            <person name="Lobanov A.V."/>
            <person name="Zhang Y."/>
            <person name="Collier J.L."/>
            <person name="Wurch L.L."/>
            <person name="Kustka A.B."/>
            <person name="Dill B.D."/>
            <person name="Shah M."/>
            <person name="VerBerkmoes N.C."/>
            <person name="Kuo A."/>
            <person name="Terry A."/>
            <person name="Pangilinan J."/>
            <person name="Lindquist E.A."/>
            <person name="Lucas S."/>
            <person name="Paulsen I.T."/>
            <person name="Hattenrath-Lehmann T.K."/>
            <person name="Talmage S.C."/>
            <person name="Walker E.A."/>
            <person name="Koch F."/>
            <person name="Burson A.M."/>
            <person name="Marcoval M.A."/>
            <person name="Tang Y.Z."/>
            <person name="Lecleir G.R."/>
            <person name="Coyne K.J."/>
            <person name="Berg G.M."/>
            <person name="Bertrand E.M."/>
            <person name="Saito M.A."/>
            <person name="Gladyshev V.N."/>
            <person name="Grigoriev I.V."/>
        </authorList>
    </citation>
    <scope>NUCLEOTIDE SEQUENCE [LARGE SCALE GENOMIC DNA]</scope>
    <source>
        <strain evidence="2">CCMP 1984</strain>
    </source>
</reference>
<dbReference type="EMBL" id="GL833154">
    <property type="protein sequence ID" value="EGB04251.1"/>
    <property type="molecule type" value="Genomic_DNA"/>
</dbReference>
<dbReference type="GeneID" id="20226209"/>
<dbReference type="InParanoid" id="F0YKW4"/>
<dbReference type="AlphaFoldDB" id="F0YKW4"/>
<keyword evidence="2" id="KW-1185">Reference proteome</keyword>
<protein>
    <submittedName>
        <fullName evidence="1">Uncharacterized protein</fullName>
    </submittedName>
</protein>
<evidence type="ECO:0000313" key="1">
    <source>
        <dbReference type="EMBL" id="EGB04251.1"/>
    </source>
</evidence>
<dbReference type="RefSeq" id="XP_009041102.1">
    <property type="nucleotide sequence ID" value="XM_009042854.1"/>
</dbReference>
<evidence type="ECO:0000313" key="2">
    <source>
        <dbReference type="Proteomes" id="UP000002729"/>
    </source>
</evidence>